<dbReference type="Pfam" id="PF03241">
    <property type="entry name" value="HpaB"/>
    <property type="match status" value="1"/>
</dbReference>
<feature type="domain" description="HpaB/PvcC/4-BUDH C-terminal" evidence="4">
    <location>
        <begin position="38"/>
        <end position="237"/>
    </location>
</feature>
<protein>
    <submittedName>
        <fullName evidence="6">4-hydroxyphenylacetate 3-hydroxylase family protein</fullName>
    </submittedName>
</protein>
<gene>
    <name evidence="6" type="ORF">QA636_27310</name>
</gene>
<evidence type="ECO:0000313" key="7">
    <source>
        <dbReference type="Proteomes" id="UP001221546"/>
    </source>
</evidence>
<dbReference type="InterPro" id="IPR009100">
    <property type="entry name" value="AcylCoA_DH/oxidase_NM_dom_sf"/>
</dbReference>
<dbReference type="PANTHER" id="PTHR36117">
    <property type="entry name" value="4-HYDROXYPHENYLACETATE 3-MONOOXYGENASE-RELATED"/>
    <property type="match status" value="1"/>
</dbReference>
<dbReference type="Gene3D" id="1.20.140.10">
    <property type="entry name" value="Butyryl-CoA Dehydrogenase, subunit A, domain 3"/>
    <property type="match status" value="1"/>
</dbReference>
<dbReference type="RefSeq" id="WP_246786822.1">
    <property type="nucleotide sequence ID" value="NZ_CP121646.1"/>
</dbReference>
<dbReference type="SUPFAM" id="SSF47203">
    <property type="entry name" value="Acyl-CoA dehydrogenase C-terminal domain-like"/>
    <property type="match status" value="1"/>
</dbReference>
<keyword evidence="2" id="KW-0274">FAD</keyword>
<feature type="domain" description="HpaB/PvcC/4-BUDH N-terminal" evidence="5">
    <location>
        <begin position="2"/>
        <end position="31"/>
    </location>
</feature>
<name>A0ABY8J952_9BRAD</name>
<dbReference type="SUPFAM" id="SSF56645">
    <property type="entry name" value="Acyl-CoA dehydrogenase NM domain-like"/>
    <property type="match status" value="1"/>
</dbReference>
<dbReference type="Pfam" id="PF11794">
    <property type="entry name" value="HpaB_N"/>
    <property type="match status" value="1"/>
</dbReference>
<evidence type="ECO:0000259" key="4">
    <source>
        <dbReference type="Pfam" id="PF03241"/>
    </source>
</evidence>
<dbReference type="InterPro" id="IPR036250">
    <property type="entry name" value="AcylCo_DH-like_C"/>
</dbReference>
<organism evidence="6 7">
    <name type="scientific">Bradyrhizobium brasilense</name>
    <dbReference type="NCBI Taxonomy" id="1419277"/>
    <lineage>
        <taxon>Bacteria</taxon>
        <taxon>Pseudomonadati</taxon>
        <taxon>Pseudomonadota</taxon>
        <taxon>Alphaproteobacteria</taxon>
        <taxon>Hyphomicrobiales</taxon>
        <taxon>Nitrobacteraceae</taxon>
        <taxon>Bradyrhizobium</taxon>
    </lineage>
</organism>
<evidence type="ECO:0000256" key="3">
    <source>
        <dbReference type="ARBA" id="ARBA00023002"/>
    </source>
</evidence>
<proteinExistence type="predicted"/>
<keyword evidence="3" id="KW-0560">Oxidoreductase</keyword>
<evidence type="ECO:0000259" key="5">
    <source>
        <dbReference type="Pfam" id="PF11794"/>
    </source>
</evidence>
<accession>A0ABY8J952</accession>
<dbReference type="Proteomes" id="UP001221546">
    <property type="component" value="Chromosome"/>
</dbReference>
<dbReference type="InterPro" id="IPR004925">
    <property type="entry name" value="HpaB/PvcC/4-BUDH"/>
</dbReference>
<sequence length="252" mass="28085">MFDNPLSSRFDEDDSVLCFDDVKVPWDRVFIEGNVEMCQKQFHAMPCHVYQNYQAMVPLSVKLTFLTGLAHRIAEMNGVTQFPQVREMLGQLAAETGMVDALVAAMEAKGTQVGPYFIPDRHTLYSAQVLTQQLYAHIINTLRELAGGGMIMLPSSVADFGNPEIAALIDQTQQSPKANSHDRVKFYKLAWDAVGSEFGSHHQQYEMFYAGATFVTKGHSYCTYDWTGADRLVQTMLDSYDLNGVSTSSKAA</sequence>
<keyword evidence="7" id="KW-1185">Reference proteome</keyword>
<dbReference type="InterPro" id="IPR024719">
    <property type="entry name" value="HpaB/PvcC/4-BUDH_C"/>
</dbReference>
<dbReference type="InterPro" id="IPR024674">
    <property type="entry name" value="HpaB/PvcC/4-BUDH_N"/>
</dbReference>
<dbReference type="PANTHER" id="PTHR36117:SF3">
    <property type="entry name" value="4-HYDROXYPHENYLACETATE 3-MONOOXYGENASE-RELATED"/>
    <property type="match status" value="1"/>
</dbReference>
<dbReference type="EMBL" id="CP121646">
    <property type="protein sequence ID" value="WFU61219.1"/>
    <property type="molecule type" value="Genomic_DNA"/>
</dbReference>
<keyword evidence="1" id="KW-0285">Flavoprotein</keyword>
<dbReference type="InterPro" id="IPR046373">
    <property type="entry name" value="Acyl-CoA_Oxase/DH_mid-dom_sf"/>
</dbReference>
<reference evidence="6 7" key="1">
    <citation type="submission" date="2023-04" db="EMBL/GenBank/DDBJ databases">
        <title>Australian commercial rhizobial inoculants.</title>
        <authorList>
            <person name="Kohlmeier M.G."/>
            <person name="O'Hara G.W."/>
            <person name="Colombi E."/>
            <person name="Ramsay J.P."/>
            <person name="Terpolilli J."/>
        </authorList>
    </citation>
    <scope>NUCLEOTIDE SEQUENCE [LARGE SCALE GENOMIC DNA]</scope>
    <source>
        <strain evidence="6 7">CB627</strain>
    </source>
</reference>
<evidence type="ECO:0000256" key="2">
    <source>
        <dbReference type="ARBA" id="ARBA00022827"/>
    </source>
</evidence>
<evidence type="ECO:0000313" key="6">
    <source>
        <dbReference type="EMBL" id="WFU61219.1"/>
    </source>
</evidence>
<evidence type="ECO:0000256" key="1">
    <source>
        <dbReference type="ARBA" id="ARBA00022630"/>
    </source>
</evidence>
<dbReference type="Gene3D" id="2.40.110.10">
    <property type="entry name" value="Butyryl-CoA Dehydrogenase, subunit A, domain 2"/>
    <property type="match status" value="1"/>
</dbReference>